<dbReference type="GO" id="GO:0003700">
    <property type="term" value="F:DNA-binding transcription factor activity"/>
    <property type="evidence" value="ECO:0007669"/>
    <property type="project" value="InterPro"/>
</dbReference>
<accession>A0A6A3BES4</accession>
<dbReference type="PANTHER" id="PTHR32467:SF97">
    <property type="entry name" value="ETHYLENE-RESPONSIVE TRANSCRIPTION FACTOR WRI1"/>
    <property type="match status" value="1"/>
</dbReference>
<dbReference type="EMBL" id="VEPZ02000879">
    <property type="protein sequence ID" value="KAE8713259.1"/>
    <property type="molecule type" value="Genomic_DNA"/>
</dbReference>
<name>A0A6A3BES4_HIBSY</name>
<dbReference type="GO" id="GO:0003677">
    <property type="term" value="F:DNA binding"/>
    <property type="evidence" value="ECO:0007669"/>
    <property type="project" value="UniProtKB-KW"/>
</dbReference>
<feature type="region of interest" description="Disordered" evidence="6">
    <location>
        <begin position="159"/>
        <end position="183"/>
    </location>
</feature>
<evidence type="ECO:0000313" key="9">
    <source>
        <dbReference type="Proteomes" id="UP000436088"/>
    </source>
</evidence>
<comment type="subcellular location">
    <subcellularLocation>
        <location evidence="1">Nucleus</location>
    </subcellularLocation>
</comment>
<evidence type="ECO:0000256" key="3">
    <source>
        <dbReference type="ARBA" id="ARBA00023125"/>
    </source>
</evidence>
<reference evidence="8" key="1">
    <citation type="submission" date="2019-09" db="EMBL/GenBank/DDBJ databases">
        <title>Draft genome information of white flower Hibiscus syriacus.</title>
        <authorList>
            <person name="Kim Y.-M."/>
        </authorList>
    </citation>
    <scope>NUCLEOTIDE SEQUENCE [LARGE SCALE GENOMIC DNA]</scope>
    <source>
        <strain evidence="8">YM2019G1</strain>
    </source>
</reference>
<evidence type="ECO:0000259" key="7">
    <source>
        <dbReference type="PROSITE" id="PS51032"/>
    </source>
</evidence>
<feature type="region of interest" description="Disordered" evidence="6">
    <location>
        <begin position="1"/>
        <end position="68"/>
    </location>
</feature>
<comment type="caution">
    <text evidence="8">The sequence shown here is derived from an EMBL/GenBank/DDBJ whole genome shotgun (WGS) entry which is preliminary data.</text>
</comment>
<dbReference type="InterPro" id="IPR001471">
    <property type="entry name" value="AP2/ERF_dom"/>
</dbReference>
<feature type="compositionally biased region" description="Low complexity" evidence="6">
    <location>
        <begin position="1"/>
        <end position="22"/>
    </location>
</feature>
<organism evidence="8 9">
    <name type="scientific">Hibiscus syriacus</name>
    <name type="common">Rose of Sharon</name>
    <dbReference type="NCBI Taxonomy" id="106335"/>
    <lineage>
        <taxon>Eukaryota</taxon>
        <taxon>Viridiplantae</taxon>
        <taxon>Streptophyta</taxon>
        <taxon>Embryophyta</taxon>
        <taxon>Tracheophyta</taxon>
        <taxon>Spermatophyta</taxon>
        <taxon>Magnoliopsida</taxon>
        <taxon>eudicotyledons</taxon>
        <taxon>Gunneridae</taxon>
        <taxon>Pentapetalae</taxon>
        <taxon>rosids</taxon>
        <taxon>malvids</taxon>
        <taxon>Malvales</taxon>
        <taxon>Malvaceae</taxon>
        <taxon>Malvoideae</taxon>
        <taxon>Hibiscus</taxon>
    </lineage>
</organism>
<dbReference type="PANTHER" id="PTHR32467">
    <property type="entry name" value="AP2-LIKE ETHYLENE-RESPONSIVE TRANSCRIPTION FACTOR"/>
    <property type="match status" value="1"/>
</dbReference>
<evidence type="ECO:0000256" key="5">
    <source>
        <dbReference type="ARBA" id="ARBA00023242"/>
    </source>
</evidence>
<dbReference type="PROSITE" id="PS51032">
    <property type="entry name" value="AP2_ERF"/>
    <property type="match status" value="1"/>
</dbReference>
<sequence length="211" mass="23710">MKTSPVCSSNSSITSPSSSSSVESEKPEGKRGSRNHRNFRKNAAPMTTLPEEATFTKESPGAFESEGDTTRAYDLAALKYWGPETTLNFPMNGQEKEIEEMKMSKEEYSEYLASLRRRSSGFSRGVSKHQEEAAVVAYDMAALEYGGANAVTNFDVSRYRERSEEVEQPPQQQEQGVEEPDDIPQLFHYMQLPLCVDNATMVRRRRPMATS</sequence>
<evidence type="ECO:0000256" key="4">
    <source>
        <dbReference type="ARBA" id="ARBA00023163"/>
    </source>
</evidence>
<dbReference type="SUPFAM" id="SSF54171">
    <property type="entry name" value="DNA-binding domain"/>
    <property type="match status" value="1"/>
</dbReference>
<evidence type="ECO:0000256" key="6">
    <source>
        <dbReference type="SAM" id="MobiDB-lite"/>
    </source>
</evidence>
<dbReference type="Gene3D" id="3.30.730.10">
    <property type="entry name" value="AP2/ERF domain"/>
    <property type="match status" value="2"/>
</dbReference>
<keyword evidence="9" id="KW-1185">Reference proteome</keyword>
<evidence type="ECO:0000256" key="2">
    <source>
        <dbReference type="ARBA" id="ARBA00023015"/>
    </source>
</evidence>
<evidence type="ECO:0000313" key="8">
    <source>
        <dbReference type="EMBL" id="KAE8713259.1"/>
    </source>
</evidence>
<dbReference type="Proteomes" id="UP000436088">
    <property type="component" value="Unassembled WGS sequence"/>
</dbReference>
<gene>
    <name evidence="8" type="ORF">F3Y22_tig00110213pilonHSYRG00210</name>
</gene>
<keyword evidence="3" id="KW-0238">DNA-binding</keyword>
<evidence type="ECO:0000256" key="1">
    <source>
        <dbReference type="ARBA" id="ARBA00004123"/>
    </source>
</evidence>
<dbReference type="InterPro" id="IPR016177">
    <property type="entry name" value="DNA-bd_dom_sf"/>
</dbReference>
<keyword evidence="5" id="KW-0539">Nucleus</keyword>
<proteinExistence type="predicted"/>
<dbReference type="InterPro" id="IPR036955">
    <property type="entry name" value="AP2/ERF_dom_sf"/>
</dbReference>
<dbReference type="GO" id="GO:0005634">
    <property type="term" value="C:nucleus"/>
    <property type="evidence" value="ECO:0007669"/>
    <property type="project" value="UniProtKB-SubCell"/>
</dbReference>
<dbReference type="AlphaFoldDB" id="A0A6A3BES4"/>
<keyword evidence="2" id="KW-0805">Transcription regulation</keyword>
<keyword evidence="4" id="KW-0804">Transcription</keyword>
<protein>
    <submittedName>
        <fullName evidence="8">Clathrin assembly protein</fullName>
    </submittedName>
</protein>
<feature type="domain" description="AP2/ERF" evidence="7">
    <location>
        <begin position="29"/>
        <end position="90"/>
    </location>
</feature>